<dbReference type="GO" id="GO:0046872">
    <property type="term" value="F:metal ion binding"/>
    <property type="evidence" value="ECO:0007669"/>
    <property type="project" value="UniProtKB-KW"/>
</dbReference>
<organism evidence="5 6">
    <name type="scientific">Exaiptasia diaphana</name>
    <name type="common">Tropical sea anemone</name>
    <name type="synonym">Aiptasia pulchella</name>
    <dbReference type="NCBI Taxonomy" id="2652724"/>
    <lineage>
        <taxon>Eukaryota</taxon>
        <taxon>Metazoa</taxon>
        <taxon>Cnidaria</taxon>
        <taxon>Anthozoa</taxon>
        <taxon>Hexacorallia</taxon>
        <taxon>Actiniaria</taxon>
        <taxon>Aiptasiidae</taxon>
        <taxon>Exaiptasia</taxon>
    </lineage>
</organism>
<name>A0A913YNV7_EXADI</name>
<dbReference type="EnsemblMetazoa" id="XM_028660922.1">
    <property type="protein sequence ID" value="XP_028516723.1"/>
    <property type="gene ID" value="LOC110245238"/>
</dbReference>
<evidence type="ECO:0000256" key="1">
    <source>
        <dbReference type="ARBA" id="ARBA00001968"/>
    </source>
</evidence>
<evidence type="ECO:0000259" key="3">
    <source>
        <dbReference type="Pfam" id="PF13359"/>
    </source>
</evidence>
<accession>A0A913YNV7</accession>
<dbReference type="OrthoDB" id="5966657at2759"/>
<dbReference type="InterPro" id="IPR027806">
    <property type="entry name" value="HARBI1_dom"/>
</dbReference>
<evidence type="ECO:0000313" key="5">
    <source>
        <dbReference type="EnsemblMetazoa" id="XP_028516723.1"/>
    </source>
</evidence>
<dbReference type="PANTHER" id="PTHR23080:SF133">
    <property type="entry name" value="SI:CH211-262I1.5-RELATED"/>
    <property type="match status" value="1"/>
</dbReference>
<evidence type="ECO:0008006" key="7">
    <source>
        <dbReference type="Google" id="ProtNLM"/>
    </source>
</evidence>
<dbReference type="PANTHER" id="PTHR23080">
    <property type="entry name" value="THAP DOMAIN PROTEIN"/>
    <property type="match status" value="1"/>
</dbReference>
<evidence type="ECO:0000259" key="4">
    <source>
        <dbReference type="Pfam" id="PF13613"/>
    </source>
</evidence>
<sequence>MVMMRLCLGLFERDLAHRFNVSIMTVSRITRSWTRFLRSEFGPLIEIPPTGVLKLHMPNVFQQICPETVLTVDCTEFRMEKPSSLHTQSACYSSYKSTNTMKALLGITPSGDVAFVSKLFPGSTSDKEITIQSGLLDKLKKDDEVMADEGFECQDELASVGAILVTPNYLKQKKQSSISETEHNKTIASLRVHVERLMERLENWHIFDHKIPI</sequence>
<dbReference type="Pfam" id="PF13359">
    <property type="entry name" value="DDE_Tnp_4"/>
    <property type="match status" value="1"/>
</dbReference>
<dbReference type="Proteomes" id="UP000887567">
    <property type="component" value="Unplaced"/>
</dbReference>
<feature type="domain" description="DDE Tnp4" evidence="3">
    <location>
        <begin position="72"/>
        <end position="212"/>
    </location>
</feature>
<keyword evidence="2" id="KW-0479">Metal-binding</keyword>
<dbReference type="InterPro" id="IPR027805">
    <property type="entry name" value="Transposase_HTH_dom"/>
</dbReference>
<comment type="cofactor">
    <cofactor evidence="1">
        <name>a divalent metal cation</name>
        <dbReference type="ChEBI" id="CHEBI:60240"/>
    </cofactor>
</comment>
<protein>
    <recommendedName>
        <fullName evidence="7">Transposase</fullName>
    </recommendedName>
</protein>
<evidence type="ECO:0000313" key="6">
    <source>
        <dbReference type="Proteomes" id="UP000887567"/>
    </source>
</evidence>
<dbReference type="KEGG" id="epa:110245238"/>
<proteinExistence type="predicted"/>
<reference evidence="5" key="1">
    <citation type="submission" date="2022-11" db="UniProtKB">
        <authorList>
            <consortium name="EnsemblMetazoa"/>
        </authorList>
    </citation>
    <scope>IDENTIFICATION</scope>
</reference>
<dbReference type="RefSeq" id="XP_028516723.1">
    <property type="nucleotide sequence ID" value="XM_028660922.1"/>
</dbReference>
<feature type="domain" description="Transposase Helix-turn-helix" evidence="4">
    <location>
        <begin position="1"/>
        <end position="41"/>
    </location>
</feature>
<evidence type="ECO:0000256" key="2">
    <source>
        <dbReference type="ARBA" id="ARBA00022723"/>
    </source>
</evidence>
<dbReference type="Pfam" id="PF13613">
    <property type="entry name" value="HTH_Tnp_4"/>
    <property type="match status" value="1"/>
</dbReference>
<keyword evidence="6" id="KW-1185">Reference proteome</keyword>
<dbReference type="GeneID" id="110245238"/>
<dbReference type="AlphaFoldDB" id="A0A913YNV7"/>